<name>A0A0R1ZNV5_9LACO</name>
<dbReference type="Proteomes" id="UP000051679">
    <property type="component" value="Unassembled WGS sequence"/>
</dbReference>
<accession>A0A0R1ZNV5</accession>
<dbReference type="EMBL" id="AYYO01000001">
    <property type="protein sequence ID" value="KRM56669.1"/>
    <property type="molecule type" value="Genomic_DNA"/>
</dbReference>
<protein>
    <submittedName>
        <fullName evidence="1">Uncharacterized protein</fullName>
    </submittedName>
</protein>
<sequence length="88" mass="9630">MKLSSLIYNHYNELKISSYFDGNTALILRDPEGDEEVISVNIPSAMHYPSDQTTFWADVNNCDQAIDALTALGVIRLGMASATSGFVT</sequence>
<keyword evidence="2" id="KW-1185">Reference proteome</keyword>
<dbReference type="OrthoDB" id="9804960at2"/>
<reference evidence="1 2" key="1">
    <citation type="journal article" date="2015" name="Genome Announc.">
        <title>Expanding the biotechnology potential of lactobacilli through comparative genomics of 213 strains and associated genera.</title>
        <authorList>
            <person name="Sun Z."/>
            <person name="Harris H.M."/>
            <person name="McCann A."/>
            <person name="Guo C."/>
            <person name="Argimon S."/>
            <person name="Zhang W."/>
            <person name="Yang X."/>
            <person name="Jeffery I.B."/>
            <person name="Cooney J.C."/>
            <person name="Kagawa T.F."/>
            <person name="Liu W."/>
            <person name="Song Y."/>
            <person name="Salvetti E."/>
            <person name="Wrobel A."/>
            <person name="Rasinkangas P."/>
            <person name="Parkhill J."/>
            <person name="Rea M.C."/>
            <person name="O'Sullivan O."/>
            <person name="Ritari J."/>
            <person name="Douillard F.P."/>
            <person name="Paul Ross R."/>
            <person name="Yang R."/>
            <person name="Briner A.E."/>
            <person name="Felis G.E."/>
            <person name="de Vos W.M."/>
            <person name="Barrangou R."/>
            <person name="Klaenhammer T.R."/>
            <person name="Caufield P.W."/>
            <person name="Cui Y."/>
            <person name="Zhang H."/>
            <person name="O'Toole P.W."/>
        </authorList>
    </citation>
    <scope>NUCLEOTIDE SEQUENCE [LARGE SCALE GENOMIC DNA]</scope>
    <source>
        <strain evidence="1 2">DSM 20505</strain>
    </source>
</reference>
<gene>
    <name evidence="1" type="ORF">FC18_GL001803</name>
</gene>
<dbReference type="STRING" id="1291052.FC18_GL001803"/>
<evidence type="ECO:0000313" key="2">
    <source>
        <dbReference type="Proteomes" id="UP000051679"/>
    </source>
</evidence>
<dbReference type="PATRIC" id="fig|1291052.5.peg.1857"/>
<dbReference type="RefSeq" id="WP_054679383.1">
    <property type="nucleotide sequence ID" value="NZ_AYYO01000001.1"/>
</dbReference>
<proteinExistence type="predicted"/>
<evidence type="ECO:0000313" key="1">
    <source>
        <dbReference type="EMBL" id="KRM56669.1"/>
    </source>
</evidence>
<comment type="caution">
    <text evidence="1">The sequence shown here is derived from an EMBL/GenBank/DDBJ whole genome shotgun (WGS) entry which is preliminary data.</text>
</comment>
<organism evidence="1 2">
    <name type="scientific">Lacticaseibacillus sharpeae JCM 1186 = DSM 20505</name>
    <dbReference type="NCBI Taxonomy" id="1291052"/>
    <lineage>
        <taxon>Bacteria</taxon>
        <taxon>Bacillati</taxon>
        <taxon>Bacillota</taxon>
        <taxon>Bacilli</taxon>
        <taxon>Lactobacillales</taxon>
        <taxon>Lactobacillaceae</taxon>
        <taxon>Lacticaseibacillus</taxon>
    </lineage>
</organism>
<dbReference type="AlphaFoldDB" id="A0A0R1ZNV5"/>